<name>A0A9P9BSJ4_9PEZI</name>
<sequence>MAPTYEYTSLEGPGSIRIIHLEPGRGDDTLSCTLETAALGDGVKYEALSYAWGDPSDRRTIKCHGRDLDITTSLFKALQQLRRASETRLLWADAVCINQQDMEEKSEQVGLMSQIYSQPQRVLIWLGDDMVGLEGVQESLEAVLRMIPPVHYDAESIRECSLRFCRETARLTREGRSSETLSHHDWRPINALLDRTWFSRKWIVQEVSMASGHVPRIVMCGSIEIAWETLSTIAYAMFTYGFFSQATSESLLYAPGPSPSHHFSCTAIQPTIAVVNAYVVQMIQHFTTGNLLDCAMATYAFKCTDSRDHIYSLLGLARRGPYPVTIEPDYSKSAEQVLFDFARSVLIQDQNPNLLGLAPNNESEITGKDTERGKLPSWVPDLVCGAPATSLVGFSIREAVFQAGLQVPSGTKTEMQAIYEDESKRHLHVQGRIVDVVQEVALCPFLINVPEDKDVDEDTLRRKRAKIWFDDCLRVAFSYDGDEYRQQGGTNNEDDCNGGENATETTVGLDTGDGSTGTLRLWNRQTPDVKERFARTMMMDHCGLRDPLHPDTVEAMVDYVGHVCGYFDKDYVVSDEALERMIASGGMIEFAIFGTSVTRRFCISRSGRFGQVRTNTQKGDLVCVVVGAQVPLVIRPTGGGEETYELIGDCYLDGVMHGEAMEDRRYKTVEIVFV</sequence>
<dbReference type="OrthoDB" id="2157530at2759"/>
<feature type="domain" description="Heterokaryon incompatibility" evidence="1">
    <location>
        <begin position="45"/>
        <end position="206"/>
    </location>
</feature>
<accession>A0A9P9BSJ4</accession>
<keyword evidence="3" id="KW-1185">Reference proteome</keyword>
<dbReference type="InterPro" id="IPR052895">
    <property type="entry name" value="HetReg/Transcr_Mod"/>
</dbReference>
<dbReference type="AlphaFoldDB" id="A0A9P9BSJ4"/>
<dbReference type="PANTHER" id="PTHR24148">
    <property type="entry name" value="ANKYRIN REPEAT DOMAIN-CONTAINING PROTEIN 39 HOMOLOG-RELATED"/>
    <property type="match status" value="1"/>
</dbReference>
<evidence type="ECO:0000313" key="3">
    <source>
        <dbReference type="Proteomes" id="UP000756346"/>
    </source>
</evidence>
<organism evidence="2 3">
    <name type="scientific">Microdochium trichocladiopsis</name>
    <dbReference type="NCBI Taxonomy" id="1682393"/>
    <lineage>
        <taxon>Eukaryota</taxon>
        <taxon>Fungi</taxon>
        <taxon>Dikarya</taxon>
        <taxon>Ascomycota</taxon>
        <taxon>Pezizomycotina</taxon>
        <taxon>Sordariomycetes</taxon>
        <taxon>Xylariomycetidae</taxon>
        <taxon>Xylariales</taxon>
        <taxon>Microdochiaceae</taxon>
        <taxon>Microdochium</taxon>
    </lineage>
</organism>
<dbReference type="EMBL" id="JAGTJQ010000003">
    <property type="protein sequence ID" value="KAH7034649.1"/>
    <property type="molecule type" value="Genomic_DNA"/>
</dbReference>
<dbReference type="PANTHER" id="PTHR24148:SF64">
    <property type="entry name" value="HETEROKARYON INCOMPATIBILITY DOMAIN-CONTAINING PROTEIN"/>
    <property type="match status" value="1"/>
</dbReference>
<dbReference type="InterPro" id="IPR010730">
    <property type="entry name" value="HET"/>
</dbReference>
<dbReference type="RefSeq" id="XP_046014742.1">
    <property type="nucleotide sequence ID" value="XM_046162475.1"/>
</dbReference>
<reference evidence="2" key="1">
    <citation type="journal article" date="2021" name="Nat. Commun.">
        <title>Genetic determinants of endophytism in the Arabidopsis root mycobiome.</title>
        <authorList>
            <person name="Mesny F."/>
            <person name="Miyauchi S."/>
            <person name="Thiergart T."/>
            <person name="Pickel B."/>
            <person name="Atanasova L."/>
            <person name="Karlsson M."/>
            <person name="Huettel B."/>
            <person name="Barry K.W."/>
            <person name="Haridas S."/>
            <person name="Chen C."/>
            <person name="Bauer D."/>
            <person name="Andreopoulos W."/>
            <person name="Pangilinan J."/>
            <person name="LaButti K."/>
            <person name="Riley R."/>
            <person name="Lipzen A."/>
            <person name="Clum A."/>
            <person name="Drula E."/>
            <person name="Henrissat B."/>
            <person name="Kohler A."/>
            <person name="Grigoriev I.V."/>
            <person name="Martin F.M."/>
            <person name="Hacquard S."/>
        </authorList>
    </citation>
    <scope>NUCLEOTIDE SEQUENCE</scope>
    <source>
        <strain evidence="2">MPI-CAGE-CH-0230</strain>
    </source>
</reference>
<evidence type="ECO:0000259" key="1">
    <source>
        <dbReference type="Pfam" id="PF06985"/>
    </source>
</evidence>
<dbReference type="GeneID" id="70192021"/>
<comment type="caution">
    <text evidence="2">The sequence shown here is derived from an EMBL/GenBank/DDBJ whole genome shotgun (WGS) entry which is preliminary data.</text>
</comment>
<dbReference type="Proteomes" id="UP000756346">
    <property type="component" value="Unassembled WGS sequence"/>
</dbReference>
<proteinExistence type="predicted"/>
<gene>
    <name evidence="2" type="ORF">B0I36DRAFT_428959</name>
</gene>
<evidence type="ECO:0000313" key="2">
    <source>
        <dbReference type="EMBL" id="KAH7034649.1"/>
    </source>
</evidence>
<dbReference type="Pfam" id="PF26639">
    <property type="entry name" value="Het-6_barrel"/>
    <property type="match status" value="1"/>
</dbReference>
<dbReference type="Pfam" id="PF06985">
    <property type="entry name" value="HET"/>
    <property type="match status" value="1"/>
</dbReference>
<protein>
    <submittedName>
        <fullName evidence="2">Heterokaryon incompatibility protein-domain-containing protein</fullName>
    </submittedName>
</protein>